<dbReference type="EMBL" id="FN594986">
    <property type="protein sequence ID" value="CBI18692.3"/>
    <property type="molecule type" value="Genomic_DNA"/>
</dbReference>
<dbReference type="InterPro" id="IPR036812">
    <property type="entry name" value="NAD(P)_OxRdtase_dom_sf"/>
</dbReference>
<dbReference type="OrthoDB" id="1728341at2759"/>
<dbReference type="Gene3D" id="3.20.20.100">
    <property type="entry name" value="NADP-dependent oxidoreductase domain"/>
    <property type="match status" value="1"/>
</dbReference>
<organism evidence="1 2">
    <name type="scientific">Vitis vinifera</name>
    <name type="common">Grape</name>
    <dbReference type="NCBI Taxonomy" id="29760"/>
    <lineage>
        <taxon>Eukaryota</taxon>
        <taxon>Viridiplantae</taxon>
        <taxon>Streptophyta</taxon>
        <taxon>Embryophyta</taxon>
        <taxon>Tracheophyta</taxon>
        <taxon>Spermatophyta</taxon>
        <taxon>Magnoliopsida</taxon>
        <taxon>eudicotyledons</taxon>
        <taxon>Gunneridae</taxon>
        <taxon>Pentapetalae</taxon>
        <taxon>rosids</taxon>
        <taxon>Vitales</taxon>
        <taxon>Vitaceae</taxon>
        <taxon>Viteae</taxon>
        <taxon>Vitis</taxon>
    </lineage>
</organism>
<reference evidence="2" key="1">
    <citation type="journal article" date="2007" name="Nature">
        <title>The grapevine genome sequence suggests ancestral hexaploidization in major angiosperm phyla.</title>
        <authorList>
            <consortium name="The French-Italian Public Consortium for Grapevine Genome Characterization."/>
            <person name="Jaillon O."/>
            <person name="Aury J.-M."/>
            <person name="Noel B."/>
            <person name="Policriti A."/>
            <person name="Clepet C."/>
            <person name="Casagrande A."/>
            <person name="Choisne N."/>
            <person name="Aubourg S."/>
            <person name="Vitulo N."/>
            <person name="Jubin C."/>
            <person name="Vezzi A."/>
            <person name="Legeai F."/>
            <person name="Hugueney P."/>
            <person name="Dasilva C."/>
            <person name="Horner D."/>
            <person name="Mica E."/>
            <person name="Jublot D."/>
            <person name="Poulain J."/>
            <person name="Bruyere C."/>
            <person name="Billault A."/>
            <person name="Segurens B."/>
            <person name="Gouyvenoux M."/>
            <person name="Ugarte E."/>
            <person name="Cattonaro F."/>
            <person name="Anthouard V."/>
            <person name="Vico V."/>
            <person name="Del Fabbro C."/>
            <person name="Alaux M."/>
            <person name="Di Gaspero G."/>
            <person name="Dumas V."/>
            <person name="Felice N."/>
            <person name="Paillard S."/>
            <person name="Juman I."/>
            <person name="Moroldo M."/>
            <person name="Scalabrin S."/>
            <person name="Canaguier A."/>
            <person name="Le Clainche I."/>
            <person name="Malacrida G."/>
            <person name="Durand E."/>
            <person name="Pesole G."/>
            <person name="Laucou V."/>
            <person name="Chatelet P."/>
            <person name="Merdinoglu D."/>
            <person name="Delledonne M."/>
            <person name="Pezzotti M."/>
            <person name="Lecharny A."/>
            <person name="Scarpelli C."/>
            <person name="Artiguenave F."/>
            <person name="Pe M.E."/>
            <person name="Valle G."/>
            <person name="Morgante M."/>
            <person name="Caboche M."/>
            <person name="Adam-Blondon A.-F."/>
            <person name="Weissenbach J."/>
            <person name="Quetier F."/>
            <person name="Wincker P."/>
        </authorList>
    </citation>
    <scope>NUCLEOTIDE SEQUENCE [LARGE SCALE GENOMIC DNA]</scope>
    <source>
        <strain evidence="2">cv. Pinot noir / PN40024</strain>
    </source>
</reference>
<dbReference type="STRING" id="29760.D7SSQ8"/>
<sequence>MCCVDLYLIHWSVWMKKGSVGFKSENLTQADIPSTWNAMEALMILARLESLAHQSLEPMCVTTKAEWWSEMDCFTIIDFASILAFIYMSFGDLKINLSEETKMSFVEMNGTQFMMDGLLRSLGETDTLMLVCKNTFSPWENLF</sequence>
<proteinExistence type="predicted"/>
<dbReference type="PaxDb" id="29760-VIT_16s0039g00410.t01"/>
<gene>
    <name evidence="1" type="ordered locus">VIT_16s0039g00410</name>
</gene>
<evidence type="ECO:0000313" key="2">
    <source>
        <dbReference type="Proteomes" id="UP000009183"/>
    </source>
</evidence>
<name>D7SSQ8_VITVI</name>
<dbReference type="Proteomes" id="UP000009183">
    <property type="component" value="Chromosome 16, unordered"/>
</dbReference>
<dbReference type="InParanoid" id="D7SSQ8"/>
<dbReference type="eggNOG" id="KOG1577">
    <property type="taxonomic scope" value="Eukaryota"/>
</dbReference>
<protein>
    <submittedName>
        <fullName evidence="1">Uncharacterized protein</fullName>
    </submittedName>
</protein>
<dbReference type="HOGENOM" id="CLU_1809724_0_0_1"/>
<accession>D7SSQ8</accession>
<keyword evidence="2" id="KW-1185">Reference proteome</keyword>
<evidence type="ECO:0000313" key="1">
    <source>
        <dbReference type="EMBL" id="CBI18692.3"/>
    </source>
</evidence>
<dbReference type="AlphaFoldDB" id="D7SSQ8"/>